<dbReference type="Gene3D" id="2.40.30.170">
    <property type="match status" value="1"/>
</dbReference>
<accession>A0ABU9MWM4</accession>
<dbReference type="Gene3D" id="2.40.50.100">
    <property type="match status" value="1"/>
</dbReference>
<evidence type="ECO:0000256" key="1">
    <source>
        <dbReference type="ARBA" id="ARBA00009477"/>
    </source>
</evidence>
<evidence type="ECO:0000313" key="4">
    <source>
        <dbReference type="EMBL" id="MEM0515670.1"/>
    </source>
</evidence>
<dbReference type="Pfam" id="PF25967">
    <property type="entry name" value="RND-MFP_C"/>
    <property type="match status" value="1"/>
</dbReference>
<protein>
    <submittedName>
        <fullName evidence="4">Efflux RND transporter periplasmic adaptor subunit</fullName>
    </submittedName>
</protein>
<dbReference type="PANTHER" id="PTHR30469">
    <property type="entry name" value="MULTIDRUG RESISTANCE PROTEIN MDTA"/>
    <property type="match status" value="1"/>
</dbReference>
<sequence length="360" mass="39296">MATAKKPDESKQVDTRPIVEVKSLAASDHQVLLTSYGEVRPLEHTLLAAQVSGEVVSWNKGFVAGGVVARGELLFTIEKDNYEAAVLQAEAEVARAQAALIEEQAQQQVAKDEAARTPGVKRSALFLREPQVLSAKAAVKSAEAALKRAQRDLANCEVRAPYDALVVSRDIGQGQFVSPGSKVAELNNIETAEIILPIAGFDSAFLPPRVAGIEATITQEGLGGYSRSAVIDRDLGIVDSATRMSNLVVRIDDPYAIHTQQPKVKFGSYVQVQFPGQTLREIFRLPQELVNNKTVWVVNKDNLLQPRQVTVVREEDEFFLISEGLQSSDRIVLTLPEYPQQGMEVRIAGQVNTSPSNDQL</sequence>
<evidence type="ECO:0000313" key="5">
    <source>
        <dbReference type="Proteomes" id="UP001447008"/>
    </source>
</evidence>
<dbReference type="PANTHER" id="PTHR30469:SF12">
    <property type="entry name" value="MULTIDRUG RESISTANCE PROTEIN MDTA"/>
    <property type="match status" value="1"/>
</dbReference>
<dbReference type="NCBIfam" id="TIGR01730">
    <property type="entry name" value="RND_mfp"/>
    <property type="match status" value="1"/>
</dbReference>
<comment type="similarity">
    <text evidence="1">Belongs to the membrane fusion protein (MFP) (TC 8.A.1) family.</text>
</comment>
<proteinExistence type="inferred from homology"/>
<reference evidence="4 5" key="1">
    <citation type="submission" date="2024-03" db="EMBL/GenBank/DDBJ databases">
        <title>Pseudoalteromonas qingdaonensis sp. nov., isolated from the intestines of marine benthic organisms.</title>
        <authorList>
            <person name="Lin X."/>
            <person name="Fang S."/>
            <person name="Hu X."/>
        </authorList>
    </citation>
    <scope>NUCLEOTIDE SEQUENCE [LARGE SCALE GENOMIC DNA]</scope>
    <source>
        <strain evidence="4 5">YIC-827</strain>
    </source>
</reference>
<name>A0ABU9MWM4_9GAMM</name>
<feature type="domain" description="Multidrug resistance protein MdtA-like C-terminal permuted SH3" evidence="3">
    <location>
        <begin position="289"/>
        <end position="332"/>
    </location>
</feature>
<evidence type="ECO:0000256" key="2">
    <source>
        <dbReference type="SAM" id="Coils"/>
    </source>
</evidence>
<dbReference type="EMBL" id="JBCGCU010000009">
    <property type="protein sequence ID" value="MEM0515670.1"/>
    <property type="molecule type" value="Genomic_DNA"/>
</dbReference>
<organism evidence="4 5">
    <name type="scientific">Pseudoalteromonas qingdaonensis</name>
    <dbReference type="NCBI Taxonomy" id="3131913"/>
    <lineage>
        <taxon>Bacteria</taxon>
        <taxon>Pseudomonadati</taxon>
        <taxon>Pseudomonadota</taxon>
        <taxon>Gammaproteobacteria</taxon>
        <taxon>Alteromonadales</taxon>
        <taxon>Pseudoalteromonadaceae</taxon>
        <taxon>Pseudoalteromonas</taxon>
    </lineage>
</organism>
<dbReference type="SUPFAM" id="SSF111369">
    <property type="entry name" value="HlyD-like secretion proteins"/>
    <property type="match status" value="1"/>
</dbReference>
<keyword evidence="5" id="KW-1185">Reference proteome</keyword>
<evidence type="ECO:0000259" key="3">
    <source>
        <dbReference type="Pfam" id="PF25967"/>
    </source>
</evidence>
<dbReference type="Gene3D" id="2.40.420.20">
    <property type="match status" value="1"/>
</dbReference>
<comment type="caution">
    <text evidence="4">The sequence shown here is derived from an EMBL/GenBank/DDBJ whole genome shotgun (WGS) entry which is preliminary data.</text>
</comment>
<dbReference type="InterPro" id="IPR058627">
    <property type="entry name" value="MdtA-like_C"/>
</dbReference>
<feature type="coiled-coil region" evidence="2">
    <location>
        <begin position="132"/>
        <end position="159"/>
    </location>
</feature>
<keyword evidence="2" id="KW-0175">Coiled coil</keyword>
<dbReference type="InterPro" id="IPR006143">
    <property type="entry name" value="RND_pump_MFP"/>
</dbReference>
<gene>
    <name evidence="4" type="ORF">WCN91_09655</name>
</gene>
<dbReference type="Proteomes" id="UP001447008">
    <property type="component" value="Unassembled WGS sequence"/>
</dbReference>
<dbReference type="Gene3D" id="1.10.287.470">
    <property type="entry name" value="Helix hairpin bin"/>
    <property type="match status" value="1"/>
</dbReference>
<feature type="coiled-coil region" evidence="2">
    <location>
        <begin position="79"/>
        <end position="106"/>
    </location>
</feature>